<organism evidence="2 3">
    <name type="scientific">Scopulibacillus darangshiensis</name>
    <dbReference type="NCBI Taxonomy" id="442528"/>
    <lineage>
        <taxon>Bacteria</taxon>
        <taxon>Bacillati</taxon>
        <taxon>Bacillota</taxon>
        <taxon>Bacilli</taxon>
        <taxon>Bacillales</taxon>
        <taxon>Sporolactobacillaceae</taxon>
        <taxon>Scopulibacillus</taxon>
    </lineage>
</organism>
<keyword evidence="1" id="KW-0175">Coiled coil</keyword>
<evidence type="ECO:0000256" key="1">
    <source>
        <dbReference type="SAM" id="Coils"/>
    </source>
</evidence>
<protein>
    <submittedName>
        <fullName evidence="2">Uncharacterized protein</fullName>
    </submittedName>
</protein>
<proteinExistence type="predicted"/>
<accession>A0A4R2NQZ8</accession>
<dbReference type="Proteomes" id="UP000295416">
    <property type="component" value="Unassembled WGS sequence"/>
</dbReference>
<name>A0A4R2NQZ8_9BACL</name>
<evidence type="ECO:0000313" key="3">
    <source>
        <dbReference type="Proteomes" id="UP000295416"/>
    </source>
</evidence>
<sequence length="306" mass="35931">MEHKNVSKQNYDIIFKAMTEQFGKKALDFYGIYTAPIIKVESTDLPLIEVRDRRMDFVFALKDESLLHLEFQTQFHINELERFKLYDTALYEKKRKLIKTFVIYGSDVNQAEESLDHGSIRYHAKAIYMKDFDGDAIFYNLTNKILNREILTDEDQLKLIFLPLMKTQKKRSDLAAEVVELAKRLKDEEQRFRLMATSIAIGDKYLDDAYINKMMEVLRMTRVFRRIYEEGEQEGMQEGLVRGKKEAIQTYMESRFGMVSIEINEKINRVSEIDVLNALIANLYKSDTIEQAEQLIDIALKKQNVS</sequence>
<evidence type="ECO:0000313" key="2">
    <source>
        <dbReference type="EMBL" id="TCP23755.1"/>
    </source>
</evidence>
<dbReference type="EMBL" id="SLXK01000029">
    <property type="protein sequence ID" value="TCP23755.1"/>
    <property type="molecule type" value="Genomic_DNA"/>
</dbReference>
<dbReference type="PANTHER" id="PTHR34613:SF1">
    <property type="entry name" value="SLL6017 PROTEIN"/>
    <property type="match status" value="1"/>
</dbReference>
<comment type="caution">
    <text evidence="2">The sequence shown here is derived from an EMBL/GenBank/DDBJ whole genome shotgun (WGS) entry which is preliminary data.</text>
</comment>
<gene>
    <name evidence="2" type="ORF">EV207_12933</name>
</gene>
<reference evidence="2 3" key="1">
    <citation type="submission" date="2019-03" db="EMBL/GenBank/DDBJ databases">
        <title>Genomic Encyclopedia of Type Strains, Phase IV (KMG-IV): sequencing the most valuable type-strain genomes for metagenomic binning, comparative biology and taxonomic classification.</title>
        <authorList>
            <person name="Goeker M."/>
        </authorList>
    </citation>
    <scope>NUCLEOTIDE SEQUENCE [LARGE SCALE GENOMIC DNA]</scope>
    <source>
        <strain evidence="2 3">DSM 19377</strain>
    </source>
</reference>
<dbReference type="PANTHER" id="PTHR34613">
    <property type="entry name" value="SLL0800 PROTEIN"/>
    <property type="match status" value="1"/>
</dbReference>
<keyword evidence="3" id="KW-1185">Reference proteome</keyword>
<feature type="coiled-coil region" evidence="1">
    <location>
        <begin position="164"/>
        <end position="191"/>
    </location>
</feature>
<dbReference type="AlphaFoldDB" id="A0A4R2NQZ8"/>
<dbReference type="RefSeq" id="WP_207902966.1">
    <property type="nucleotide sequence ID" value="NZ_SLXK01000029.1"/>
</dbReference>